<comment type="caution">
    <text evidence="1">The sequence shown here is derived from an EMBL/GenBank/DDBJ whole genome shotgun (WGS) entry which is preliminary data.</text>
</comment>
<dbReference type="Proteomes" id="UP000050509">
    <property type="component" value="Unassembled WGS sequence"/>
</dbReference>
<protein>
    <recommendedName>
        <fullName evidence="3">HEAT repeat domain-containing protein</fullName>
    </recommendedName>
</protein>
<proteinExistence type="predicted"/>
<organism evidence="1 2">
    <name type="scientific">Kouleothrix aurantiaca</name>
    <dbReference type="NCBI Taxonomy" id="186479"/>
    <lineage>
        <taxon>Bacteria</taxon>
        <taxon>Bacillati</taxon>
        <taxon>Chloroflexota</taxon>
        <taxon>Chloroflexia</taxon>
        <taxon>Chloroflexales</taxon>
        <taxon>Roseiflexineae</taxon>
        <taxon>Roseiflexaceae</taxon>
        <taxon>Kouleothrix</taxon>
    </lineage>
</organism>
<gene>
    <name evidence="1" type="ORF">SE17_01480</name>
</gene>
<evidence type="ECO:0000313" key="2">
    <source>
        <dbReference type="Proteomes" id="UP000050509"/>
    </source>
</evidence>
<sequence>MARSVTPSLTSRFTQLIGAPDDAAHQALLDDLARQPTLASALLQVALGAPAEARSRGLALLHPRLASAEERNHAEFAINQLPAEHRTVAYGLMAAAAGDATTHRRWFEAELAAISELTSDVKRIAALERAAGHTPGALWDELLAAAGAIPNEARRGKAFRQLLPRVPKRLLGRVMHAMLAARRPEVYIDALSALVPVVSDRSLPILRERIEHIPEDRRAEAVAALARREAEGRSWQGPARMVFEGGQQVVGY</sequence>
<dbReference type="AlphaFoldDB" id="A0A0P9HIS0"/>
<evidence type="ECO:0008006" key="3">
    <source>
        <dbReference type="Google" id="ProtNLM"/>
    </source>
</evidence>
<dbReference type="EMBL" id="LJCR01000015">
    <property type="protein sequence ID" value="KPV54796.1"/>
    <property type="molecule type" value="Genomic_DNA"/>
</dbReference>
<evidence type="ECO:0000313" key="1">
    <source>
        <dbReference type="EMBL" id="KPV54796.1"/>
    </source>
</evidence>
<accession>A0A0P9HIS0</accession>
<name>A0A0P9HIS0_9CHLR</name>
<reference evidence="1 2" key="1">
    <citation type="submission" date="2015-09" db="EMBL/GenBank/DDBJ databases">
        <title>Draft genome sequence of Kouleothrix aurantiaca JCM 19913.</title>
        <authorList>
            <person name="Hemp J."/>
        </authorList>
    </citation>
    <scope>NUCLEOTIDE SEQUENCE [LARGE SCALE GENOMIC DNA]</scope>
    <source>
        <strain evidence="1 2">COM-B</strain>
    </source>
</reference>
<keyword evidence="2" id="KW-1185">Reference proteome</keyword>